<evidence type="ECO:0000256" key="5">
    <source>
        <dbReference type="ARBA" id="ARBA00023136"/>
    </source>
</evidence>
<feature type="transmembrane region" description="Helical" evidence="6">
    <location>
        <begin position="112"/>
        <end position="132"/>
    </location>
</feature>
<reference evidence="7" key="1">
    <citation type="submission" date="2020-11" db="EMBL/GenBank/DDBJ databases">
        <title>Sequencing the genomes of 1000 actinobacteria strains.</title>
        <authorList>
            <person name="Klenk H.-P."/>
        </authorList>
    </citation>
    <scope>NUCLEOTIDE SEQUENCE</scope>
    <source>
        <strain evidence="7">DSM 43175</strain>
    </source>
</reference>
<keyword evidence="8" id="KW-1185">Reference proteome</keyword>
<feature type="transmembrane region" description="Helical" evidence="6">
    <location>
        <begin position="70"/>
        <end position="91"/>
    </location>
</feature>
<evidence type="ECO:0000313" key="8">
    <source>
        <dbReference type="Proteomes" id="UP000614047"/>
    </source>
</evidence>
<dbReference type="InterPro" id="IPR000791">
    <property type="entry name" value="Gpr1/Fun34/SatP-like"/>
</dbReference>
<evidence type="ECO:0000313" key="7">
    <source>
        <dbReference type="EMBL" id="MBG6092669.1"/>
    </source>
</evidence>
<evidence type="ECO:0000256" key="3">
    <source>
        <dbReference type="ARBA" id="ARBA00022692"/>
    </source>
</evidence>
<evidence type="ECO:0000256" key="6">
    <source>
        <dbReference type="SAM" id="Phobius"/>
    </source>
</evidence>
<gene>
    <name evidence="7" type="ORF">IW256_006782</name>
</gene>
<feature type="transmembrane region" description="Helical" evidence="6">
    <location>
        <begin position="197"/>
        <end position="218"/>
    </location>
</feature>
<dbReference type="EMBL" id="JADOUA010000001">
    <property type="protein sequence ID" value="MBG6092669.1"/>
    <property type="molecule type" value="Genomic_DNA"/>
</dbReference>
<comment type="caution">
    <text evidence="7">The sequence shown here is derived from an EMBL/GenBank/DDBJ whole genome shotgun (WGS) entry which is preliminary data.</text>
</comment>
<keyword evidence="4 6" id="KW-1133">Transmembrane helix</keyword>
<feature type="transmembrane region" description="Helical" evidence="6">
    <location>
        <begin position="41"/>
        <end position="64"/>
    </location>
</feature>
<feature type="transmembrane region" description="Helical" evidence="6">
    <location>
        <begin position="170"/>
        <end position="191"/>
    </location>
</feature>
<dbReference type="GO" id="GO:0005886">
    <property type="term" value="C:plasma membrane"/>
    <property type="evidence" value="ECO:0007669"/>
    <property type="project" value="TreeGrafter"/>
</dbReference>
<dbReference type="InterPro" id="IPR051633">
    <property type="entry name" value="AceTr"/>
</dbReference>
<feature type="transmembrane region" description="Helical" evidence="6">
    <location>
        <begin position="144"/>
        <end position="163"/>
    </location>
</feature>
<dbReference type="AlphaFoldDB" id="A0A931DK46"/>
<organism evidence="7 8">
    <name type="scientific">Actinomadura viridis</name>
    <dbReference type="NCBI Taxonomy" id="58110"/>
    <lineage>
        <taxon>Bacteria</taxon>
        <taxon>Bacillati</taxon>
        <taxon>Actinomycetota</taxon>
        <taxon>Actinomycetes</taxon>
        <taxon>Streptosporangiales</taxon>
        <taxon>Thermomonosporaceae</taxon>
        <taxon>Actinomadura</taxon>
    </lineage>
</organism>
<evidence type="ECO:0000256" key="2">
    <source>
        <dbReference type="ARBA" id="ARBA00005587"/>
    </source>
</evidence>
<evidence type="ECO:0000256" key="1">
    <source>
        <dbReference type="ARBA" id="ARBA00004141"/>
    </source>
</evidence>
<dbReference type="Pfam" id="PF01184">
    <property type="entry name" value="Gpr1_Fun34_YaaH"/>
    <property type="match status" value="1"/>
</dbReference>
<proteinExistence type="inferred from homology"/>
<keyword evidence="3 6" id="KW-0812">Transmembrane</keyword>
<dbReference type="GO" id="GO:0015123">
    <property type="term" value="F:acetate transmembrane transporter activity"/>
    <property type="evidence" value="ECO:0007669"/>
    <property type="project" value="TreeGrafter"/>
</dbReference>
<accession>A0A931DK46</accession>
<sequence>MTERREPVTPRGTGRIPEERARGEQEYAIWEDRTRVFLQPVAAPSILGLFGLAGATLMVGAWHAGWYGTAVTPLALFPFVLTFGGLAQLLAGMWSYRARDGLATAVHGTWGAFWLGWGLLFLLLGLGGIPAAQLPVIGVAAPAFAFWFVVLTAITGLSAIAALGQNLGMAATLAILTLGSAFTAAGFWAGTTWPLRVGGWMFVIAAVIALYTAAALMFENSFGRTILPVGKYRAEARAMGRRKVSRPLEYRYGQPGVKIGQ</sequence>
<dbReference type="PANTHER" id="PTHR31123">
    <property type="entry name" value="ACCUMULATION OF DYADS PROTEIN 2-RELATED"/>
    <property type="match status" value="1"/>
</dbReference>
<keyword evidence="5 6" id="KW-0472">Membrane</keyword>
<evidence type="ECO:0000256" key="4">
    <source>
        <dbReference type="ARBA" id="ARBA00022989"/>
    </source>
</evidence>
<protein>
    <submittedName>
        <fullName evidence="7">Succinate-acetate transporter protein</fullName>
    </submittedName>
</protein>
<comment type="subcellular location">
    <subcellularLocation>
        <location evidence="1">Membrane</location>
        <topology evidence="1">Multi-pass membrane protein</topology>
    </subcellularLocation>
</comment>
<comment type="similarity">
    <text evidence="2">Belongs to the acetate uptake transporter (AceTr) (TC 2.A.96) family.</text>
</comment>
<dbReference type="PANTHER" id="PTHR31123:SF1">
    <property type="entry name" value="ACCUMULATION OF DYADS PROTEIN 2-RELATED"/>
    <property type="match status" value="1"/>
</dbReference>
<dbReference type="Proteomes" id="UP000614047">
    <property type="component" value="Unassembled WGS sequence"/>
</dbReference>
<name>A0A931DK46_9ACTN</name>